<protein>
    <submittedName>
        <fullName evidence="2">Uncharacterized protein</fullName>
    </submittedName>
</protein>
<dbReference type="Proteomes" id="UP000076580">
    <property type="component" value="Chromosome 01"/>
</dbReference>
<accession>A0A151GP53</accession>
<feature type="region of interest" description="Disordered" evidence="1">
    <location>
        <begin position="1"/>
        <end position="29"/>
    </location>
</feature>
<keyword evidence="3" id="KW-1185">Reference proteome</keyword>
<feature type="region of interest" description="Disordered" evidence="1">
    <location>
        <begin position="324"/>
        <end position="463"/>
    </location>
</feature>
<comment type="caution">
    <text evidence="2">The sequence shown here is derived from an EMBL/GenBank/DDBJ whole genome shotgun (WGS) entry which is preliminary data.</text>
</comment>
<feature type="compositionally biased region" description="Basic residues" evidence="1">
    <location>
        <begin position="426"/>
        <end position="446"/>
    </location>
</feature>
<evidence type="ECO:0000313" key="3">
    <source>
        <dbReference type="Proteomes" id="UP000076580"/>
    </source>
</evidence>
<dbReference type="GeneID" id="63712664"/>
<gene>
    <name evidence="2" type="ORF">DCS_00021</name>
</gene>
<dbReference type="InParanoid" id="A0A151GP53"/>
<dbReference type="EMBL" id="LAYC01000001">
    <property type="protein sequence ID" value="KYK58894.1"/>
    <property type="molecule type" value="Genomic_DNA"/>
</dbReference>
<reference evidence="2 3" key="1">
    <citation type="journal article" date="2016" name="Sci. Rep.">
        <title>Insights into Adaptations to a Near-Obligate Nematode Endoparasitic Lifestyle from the Finished Genome of Drechmeria coniospora.</title>
        <authorList>
            <person name="Zhang L."/>
            <person name="Zhou Z."/>
            <person name="Guo Q."/>
            <person name="Fokkens L."/>
            <person name="Miskei M."/>
            <person name="Pocsi I."/>
            <person name="Zhang W."/>
            <person name="Chen M."/>
            <person name="Wang L."/>
            <person name="Sun Y."/>
            <person name="Donzelli B.G."/>
            <person name="Gibson D.M."/>
            <person name="Nelson D.R."/>
            <person name="Luo J.G."/>
            <person name="Rep M."/>
            <person name="Liu H."/>
            <person name="Yang S."/>
            <person name="Wang J."/>
            <person name="Krasnoff S.B."/>
            <person name="Xu Y."/>
            <person name="Molnar I."/>
            <person name="Lin M."/>
        </authorList>
    </citation>
    <scope>NUCLEOTIDE SEQUENCE [LARGE SCALE GENOMIC DNA]</scope>
    <source>
        <strain evidence="2 3">ARSEF 6962</strain>
    </source>
</reference>
<dbReference type="RefSeq" id="XP_040658246.1">
    <property type="nucleotide sequence ID" value="XM_040797363.1"/>
</dbReference>
<feature type="compositionally biased region" description="Low complexity" evidence="1">
    <location>
        <begin position="324"/>
        <end position="335"/>
    </location>
</feature>
<feature type="compositionally biased region" description="Polar residues" evidence="1">
    <location>
        <begin position="371"/>
        <end position="387"/>
    </location>
</feature>
<evidence type="ECO:0000313" key="2">
    <source>
        <dbReference type="EMBL" id="KYK58894.1"/>
    </source>
</evidence>
<dbReference type="AlphaFoldDB" id="A0A151GP53"/>
<name>A0A151GP53_DRECN</name>
<feature type="compositionally biased region" description="Basic residues" evidence="1">
    <location>
        <begin position="354"/>
        <end position="363"/>
    </location>
</feature>
<sequence length="463" mass="50609">MDAHGAKVGTRERTASHASASVRRGAPMHLGQTTSLRYQLFALDRAAPDSHQHDRARPRRRCKHMRRGLRAPCLDVTPRVTAAQLAVLCSTLDVLRLTRLVTSNARTVSVSPAPSCHTTQYVRHTTKQYVQRHTTKQYVRRHITKQYVRHITKHRDAVGERANPMLVFLASAGQVPTTLACQPRSGTDGSSTAKKKFHGRPCILAIGAVHVLPVHAGARAAAPMHGILVLRTPCAGRASRCISVPAAGLIRCRLSAAGNATGGWAAALVPHPPRDRCLRVRAEEDDDAHALRASPRDSHELRLGGPRLMLICRAVRRRRALAGVSFGSDSRSSSSLPPVRATPCIHDQTPRAPRSSRRPRSRHSVAGLRGTNETATGSRGASRQFDASTEGDGAKATTDARVPWPMASGQHRATSKLVAGAVSMFGRRHRRRPRRQKQPSRRRRRRDGLGLEPTARRTVLVDA</sequence>
<evidence type="ECO:0000256" key="1">
    <source>
        <dbReference type="SAM" id="MobiDB-lite"/>
    </source>
</evidence>
<organism evidence="2 3">
    <name type="scientific">Drechmeria coniospora</name>
    <name type="common">Nematophagous fungus</name>
    <name type="synonym">Meria coniospora</name>
    <dbReference type="NCBI Taxonomy" id="98403"/>
    <lineage>
        <taxon>Eukaryota</taxon>
        <taxon>Fungi</taxon>
        <taxon>Dikarya</taxon>
        <taxon>Ascomycota</taxon>
        <taxon>Pezizomycotina</taxon>
        <taxon>Sordariomycetes</taxon>
        <taxon>Hypocreomycetidae</taxon>
        <taxon>Hypocreales</taxon>
        <taxon>Ophiocordycipitaceae</taxon>
        <taxon>Drechmeria</taxon>
    </lineage>
</organism>
<proteinExistence type="predicted"/>
<feature type="compositionally biased region" description="Basic and acidic residues" evidence="1">
    <location>
        <begin position="1"/>
        <end position="15"/>
    </location>
</feature>